<evidence type="ECO:0000256" key="8">
    <source>
        <dbReference type="ARBA" id="ARBA00022806"/>
    </source>
</evidence>
<dbReference type="GO" id="GO:0009432">
    <property type="term" value="P:SOS response"/>
    <property type="evidence" value="ECO:0007669"/>
    <property type="project" value="UniProtKB-UniRule"/>
</dbReference>
<evidence type="ECO:0000256" key="11">
    <source>
        <dbReference type="ARBA" id="ARBA00023125"/>
    </source>
</evidence>
<evidence type="ECO:0000256" key="9">
    <source>
        <dbReference type="ARBA" id="ARBA00022833"/>
    </source>
</evidence>
<evidence type="ECO:0000256" key="4">
    <source>
        <dbReference type="ARBA" id="ARBA00022723"/>
    </source>
</evidence>
<keyword evidence="14" id="KW-0413">Isomerase</keyword>
<dbReference type="SMART" id="SM00487">
    <property type="entry name" value="DEXDc"/>
    <property type="match status" value="1"/>
</dbReference>
<evidence type="ECO:0000256" key="3">
    <source>
        <dbReference type="ARBA" id="ARBA00005446"/>
    </source>
</evidence>
<feature type="domain" description="HRDC" evidence="17">
    <location>
        <begin position="515"/>
        <end position="594"/>
    </location>
</feature>
<proteinExistence type="inferred from homology"/>
<evidence type="ECO:0000256" key="7">
    <source>
        <dbReference type="ARBA" id="ARBA00022801"/>
    </source>
</evidence>
<feature type="domain" description="Helicase ATP-binding" evidence="18">
    <location>
        <begin position="22"/>
        <end position="191"/>
    </location>
</feature>
<protein>
    <recommendedName>
        <fullName evidence="16">DNA helicase RecQ</fullName>
        <ecNumber evidence="16">5.6.2.4</ecNumber>
    </recommendedName>
</protein>
<evidence type="ECO:0000256" key="12">
    <source>
        <dbReference type="ARBA" id="ARBA00023172"/>
    </source>
</evidence>
<dbReference type="Pfam" id="PF00271">
    <property type="entry name" value="Helicase_C"/>
    <property type="match status" value="1"/>
</dbReference>
<dbReference type="RefSeq" id="WP_091474735.1">
    <property type="nucleotide sequence ID" value="NZ_FOIT01000003.1"/>
</dbReference>
<dbReference type="InterPro" id="IPR011545">
    <property type="entry name" value="DEAD/DEAH_box_helicase_dom"/>
</dbReference>
<keyword evidence="5" id="KW-0547">Nucleotide-binding</keyword>
<dbReference type="Gene3D" id="1.10.10.10">
    <property type="entry name" value="Winged helix-like DNA-binding domain superfamily/Winged helix DNA-binding domain"/>
    <property type="match status" value="1"/>
</dbReference>
<evidence type="ECO:0000259" key="17">
    <source>
        <dbReference type="PROSITE" id="PS50967"/>
    </source>
</evidence>
<keyword evidence="8 20" id="KW-0347">Helicase</keyword>
<keyword evidence="13" id="KW-0234">DNA repair</keyword>
<sequence length="594" mass="68433">MEKTLIEYFGYSTFRPKQREIIESVISKHNTLGVLPTGLGKSICYQVPTLMQDGLTLVISPLIALMQDQVEELNRRDIPAAYLNSTLSQAQITKVESNLSNNQYKFLYVAPERLVSDTFQDFLKTLKIDLIAFDEAHCISKWGHDFRPSYQDVIPVIKSLFPNVTIIAVTATATEEVQENIQTLLDIDEAGVFKGEVKRENLQLMINPTFQRDQFILNYVLARPDEAGIVYAATRAEVEKLSLYLSNHDIKNVAYHGGMKKTERMMNQDLFIRNEVPLIIATNAFGMGINKADIRYIIHHNMPGDIESYYQEVGRAGRDGKLSECILLSSARDINLHQYFIDKSDANEGHKQKMREKLDKMLQYQKTKKCLTGFVTKYFSPNDYISECGHCSNCLSQKRTYDMTAEAKEIMELLLQFPNHLTKSMAIQILRGEKTEDIFKYKLDRNSKFGTMSDTMTSEIYYILDELIYRGYVHIEDDKLTVLIKGRLLIEGKRMIFTEPFKQSLLEKVDISTDELPSIDLYEKLLNVRKSLAQKYNVDEENIFTLQTIKEFAKKKPTTKEEMVYFDGVGSYKLKHYCPHFLKAIESHVENIVI</sequence>
<comment type="catalytic activity">
    <reaction evidence="15">
        <text>Couples ATP hydrolysis with the unwinding of duplex DNA by translocating in the 3'-5' direction.</text>
        <dbReference type="EC" id="5.6.2.4"/>
    </reaction>
</comment>
<keyword evidence="10" id="KW-0067">ATP-binding</keyword>
<dbReference type="GO" id="GO:0005524">
    <property type="term" value="F:ATP binding"/>
    <property type="evidence" value="ECO:0007669"/>
    <property type="project" value="UniProtKB-KW"/>
</dbReference>
<dbReference type="PROSITE" id="PS51192">
    <property type="entry name" value="HELICASE_ATP_BIND_1"/>
    <property type="match status" value="1"/>
</dbReference>
<organism evidence="20 21">
    <name type="scientific">Aliicoccus persicus</name>
    <dbReference type="NCBI Taxonomy" id="930138"/>
    <lineage>
        <taxon>Bacteria</taxon>
        <taxon>Bacillati</taxon>
        <taxon>Bacillota</taxon>
        <taxon>Bacilli</taxon>
        <taxon>Bacillales</taxon>
        <taxon>Staphylococcaceae</taxon>
        <taxon>Aliicoccus</taxon>
    </lineage>
</organism>
<keyword evidence="9" id="KW-0862">Zinc</keyword>
<evidence type="ECO:0000259" key="18">
    <source>
        <dbReference type="PROSITE" id="PS51192"/>
    </source>
</evidence>
<dbReference type="PROSITE" id="PS51194">
    <property type="entry name" value="HELICASE_CTER"/>
    <property type="match status" value="1"/>
</dbReference>
<dbReference type="PANTHER" id="PTHR13710:SF105">
    <property type="entry name" value="ATP-DEPENDENT DNA HELICASE Q1"/>
    <property type="match status" value="1"/>
</dbReference>
<dbReference type="SMART" id="SM00490">
    <property type="entry name" value="HELICc"/>
    <property type="match status" value="1"/>
</dbReference>
<keyword evidence="12" id="KW-0233">DNA recombination</keyword>
<comment type="cofactor">
    <cofactor evidence="1">
        <name>Mg(2+)</name>
        <dbReference type="ChEBI" id="CHEBI:18420"/>
    </cofactor>
</comment>
<evidence type="ECO:0000256" key="15">
    <source>
        <dbReference type="ARBA" id="ARBA00034617"/>
    </source>
</evidence>
<evidence type="ECO:0000313" key="20">
    <source>
        <dbReference type="EMBL" id="SEW00092.1"/>
    </source>
</evidence>
<comment type="cofactor">
    <cofactor evidence="2">
        <name>Zn(2+)</name>
        <dbReference type="ChEBI" id="CHEBI:29105"/>
    </cofactor>
</comment>
<dbReference type="SUPFAM" id="SSF47819">
    <property type="entry name" value="HRDC-like"/>
    <property type="match status" value="1"/>
</dbReference>
<evidence type="ECO:0000256" key="6">
    <source>
        <dbReference type="ARBA" id="ARBA00022763"/>
    </source>
</evidence>
<evidence type="ECO:0000256" key="10">
    <source>
        <dbReference type="ARBA" id="ARBA00022840"/>
    </source>
</evidence>
<dbReference type="InterPro" id="IPR006293">
    <property type="entry name" value="DNA_helicase_ATP-dep_RecQ_bac"/>
</dbReference>
<dbReference type="SUPFAM" id="SSF52540">
    <property type="entry name" value="P-loop containing nucleoside triphosphate hydrolases"/>
    <property type="match status" value="1"/>
</dbReference>
<dbReference type="GO" id="GO:0005737">
    <property type="term" value="C:cytoplasm"/>
    <property type="evidence" value="ECO:0007669"/>
    <property type="project" value="TreeGrafter"/>
</dbReference>
<dbReference type="OrthoDB" id="9763310at2"/>
<evidence type="ECO:0000313" key="21">
    <source>
        <dbReference type="Proteomes" id="UP000243605"/>
    </source>
</evidence>
<keyword evidence="11" id="KW-0238">DNA-binding</keyword>
<dbReference type="NCBIfam" id="TIGR01389">
    <property type="entry name" value="recQ"/>
    <property type="match status" value="1"/>
</dbReference>
<dbReference type="GO" id="GO:0043138">
    <property type="term" value="F:3'-5' DNA helicase activity"/>
    <property type="evidence" value="ECO:0007669"/>
    <property type="project" value="UniProtKB-EC"/>
</dbReference>
<dbReference type="InterPro" id="IPR001650">
    <property type="entry name" value="Helicase_C-like"/>
</dbReference>
<dbReference type="GO" id="GO:0016787">
    <property type="term" value="F:hydrolase activity"/>
    <property type="evidence" value="ECO:0007669"/>
    <property type="project" value="UniProtKB-KW"/>
</dbReference>
<keyword evidence="4" id="KW-0479">Metal-binding</keyword>
<dbReference type="Proteomes" id="UP000243605">
    <property type="component" value="Unassembled WGS sequence"/>
</dbReference>
<keyword evidence="21" id="KW-1185">Reference proteome</keyword>
<dbReference type="GO" id="GO:0030894">
    <property type="term" value="C:replisome"/>
    <property type="evidence" value="ECO:0007669"/>
    <property type="project" value="TreeGrafter"/>
</dbReference>
<accession>A0A662Z481</accession>
<dbReference type="PROSITE" id="PS50967">
    <property type="entry name" value="HRDC"/>
    <property type="match status" value="1"/>
</dbReference>
<dbReference type="InterPro" id="IPR027417">
    <property type="entry name" value="P-loop_NTPase"/>
</dbReference>
<dbReference type="InterPro" id="IPR044876">
    <property type="entry name" value="HRDC_dom_sf"/>
</dbReference>
<keyword evidence="6" id="KW-0227">DNA damage</keyword>
<dbReference type="NCBIfam" id="TIGR00614">
    <property type="entry name" value="recQ_fam"/>
    <property type="match status" value="1"/>
</dbReference>
<dbReference type="PANTHER" id="PTHR13710">
    <property type="entry name" value="DNA HELICASE RECQ FAMILY MEMBER"/>
    <property type="match status" value="1"/>
</dbReference>
<keyword evidence="7" id="KW-0378">Hydrolase</keyword>
<dbReference type="InterPro" id="IPR036390">
    <property type="entry name" value="WH_DNA-bd_sf"/>
</dbReference>
<dbReference type="Pfam" id="PF00270">
    <property type="entry name" value="DEAD"/>
    <property type="match status" value="1"/>
</dbReference>
<gene>
    <name evidence="20" type="ORF">SAMN05192557_1149</name>
</gene>
<dbReference type="SUPFAM" id="SSF46785">
    <property type="entry name" value="Winged helix' DNA-binding domain"/>
    <property type="match status" value="1"/>
</dbReference>
<dbReference type="GO" id="GO:0006310">
    <property type="term" value="P:DNA recombination"/>
    <property type="evidence" value="ECO:0007669"/>
    <property type="project" value="UniProtKB-UniRule"/>
</dbReference>
<dbReference type="Pfam" id="PF16124">
    <property type="entry name" value="RecQ_Zn_bind"/>
    <property type="match status" value="1"/>
</dbReference>
<dbReference type="InterPro" id="IPR010997">
    <property type="entry name" value="HRDC-like_sf"/>
</dbReference>
<dbReference type="InterPro" id="IPR004589">
    <property type="entry name" value="DNA_helicase_ATP-dep_RecQ"/>
</dbReference>
<dbReference type="GO" id="GO:0006281">
    <property type="term" value="P:DNA repair"/>
    <property type="evidence" value="ECO:0007669"/>
    <property type="project" value="UniProtKB-KW"/>
</dbReference>
<dbReference type="SMART" id="SM00341">
    <property type="entry name" value="HRDC"/>
    <property type="match status" value="1"/>
</dbReference>
<dbReference type="Gene3D" id="1.10.150.80">
    <property type="entry name" value="HRDC domain"/>
    <property type="match status" value="1"/>
</dbReference>
<dbReference type="InterPro" id="IPR002121">
    <property type="entry name" value="HRDC_dom"/>
</dbReference>
<dbReference type="GO" id="GO:0046872">
    <property type="term" value="F:metal ion binding"/>
    <property type="evidence" value="ECO:0007669"/>
    <property type="project" value="UniProtKB-KW"/>
</dbReference>
<dbReference type="Pfam" id="PF00570">
    <property type="entry name" value="HRDC"/>
    <property type="match status" value="1"/>
</dbReference>
<dbReference type="AlphaFoldDB" id="A0A662Z481"/>
<name>A0A662Z481_9STAP</name>
<dbReference type="GO" id="GO:0043590">
    <property type="term" value="C:bacterial nucleoid"/>
    <property type="evidence" value="ECO:0007669"/>
    <property type="project" value="TreeGrafter"/>
</dbReference>
<dbReference type="InterPro" id="IPR032284">
    <property type="entry name" value="RecQ_Zn-bd"/>
</dbReference>
<dbReference type="InterPro" id="IPR014001">
    <property type="entry name" value="Helicase_ATP-bd"/>
</dbReference>
<dbReference type="CDD" id="cd17920">
    <property type="entry name" value="DEXHc_RecQ"/>
    <property type="match status" value="1"/>
</dbReference>
<dbReference type="EC" id="5.6.2.4" evidence="16"/>
<dbReference type="InterPro" id="IPR036388">
    <property type="entry name" value="WH-like_DNA-bd_sf"/>
</dbReference>
<evidence type="ECO:0000256" key="2">
    <source>
        <dbReference type="ARBA" id="ARBA00001947"/>
    </source>
</evidence>
<evidence type="ECO:0000256" key="13">
    <source>
        <dbReference type="ARBA" id="ARBA00023204"/>
    </source>
</evidence>
<feature type="domain" description="Helicase C-terminal" evidence="19">
    <location>
        <begin position="211"/>
        <end position="362"/>
    </location>
</feature>
<dbReference type="GO" id="GO:0006260">
    <property type="term" value="P:DNA replication"/>
    <property type="evidence" value="ECO:0007669"/>
    <property type="project" value="InterPro"/>
</dbReference>
<reference evidence="20 21" key="1">
    <citation type="submission" date="2016-10" db="EMBL/GenBank/DDBJ databases">
        <authorList>
            <person name="Varghese N."/>
            <person name="Submissions S."/>
        </authorList>
    </citation>
    <scope>NUCLEOTIDE SEQUENCE [LARGE SCALE GENOMIC DNA]</scope>
    <source>
        <strain evidence="20 21">IBRC-M10081</strain>
    </source>
</reference>
<dbReference type="Pfam" id="PF09382">
    <property type="entry name" value="RQC"/>
    <property type="match status" value="1"/>
</dbReference>
<dbReference type="Gene3D" id="3.40.50.300">
    <property type="entry name" value="P-loop containing nucleotide triphosphate hydrolases"/>
    <property type="match status" value="2"/>
</dbReference>
<dbReference type="EMBL" id="FOIT01000003">
    <property type="protein sequence ID" value="SEW00092.1"/>
    <property type="molecule type" value="Genomic_DNA"/>
</dbReference>
<evidence type="ECO:0000256" key="16">
    <source>
        <dbReference type="NCBIfam" id="TIGR01389"/>
    </source>
</evidence>
<evidence type="ECO:0000256" key="14">
    <source>
        <dbReference type="ARBA" id="ARBA00023235"/>
    </source>
</evidence>
<comment type="similarity">
    <text evidence="3">Belongs to the helicase family. RecQ subfamily.</text>
</comment>
<evidence type="ECO:0000259" key="19">
    <source>
        <dbReference type="PROSITE" id="PS51194"/>
    </source>
</evidence>
<evidence type="ECO:0000256" key="5">
    <source>
        <dbReference type="ARBA" id="ARBA00022741"/>
    </source>
</evidence>
<evidence type="ECO:0000256" key="1">
    <source>
        <dbReference type="ARBA" id="ARBA00001946"/>
    </source>
</evidence>
<dbReference type="InterPro" id="IPR018982">
    <property type="entry name" value="RQC_domain"/>
</dbReference>
<dbReference type="FunFam" id="3.40.50.300:FF:001389">
    <property type="entry name" value="ATP-dependent DNA helicase RecQ"/>
    <property type="match status" value="1"/>
</dbReference>
<dbReference type="SMART" id="SM00956">
    <property type="entry name" value="RQC"/>
    <property type="match status" value="1"/>
</dbReference>
<dbReference type="GO" id="GO:0009378">
    <property type="term" value="F:four-way junction helicase activity"/>
    <property type="evidence" value="ECO:0007669"/>
    <property type="project" value="TreeGrafter"/>
</dbReference>
<dbReference type="GO" id="GO:0003677">
    <property type="term" value="F:DNA binding"/>
    <property type="evidence" value="ECO:0007669"/>
    <property type="project" value="UniProtKB-KW"/>
</dbReference>